<accession>A0A1I3P3G5</accession>
<dbReference type="EMBL" id="FORT01000002">
    <property type="protein sequence ID" value="SFJ16083.1"/>
    <property type="molecule type" value="Genomic_DNA"/>
</dbReference>
<dbReference type="InterPro" id="IPR025238">
    <property type="entry name" value="DUF4184"/>
</dbReference>
<gene>
    <name evidence="2" type="ORF">SAMN05518846_102247</name>
</gene>
<evidence type="ECO:0000256" key="1">
    <source>
        <dbReference type="SAM" id="Phobius"/>
    </source>
</evidence>
<feature type="transmembrane region" description="Helical" evidence="1">
    <location>
        <begin position="154"/>
        <end position="172"/>
    </location>
</feature>
<keyword evidence="3" id="KW-1185">Reference proteome</keyword>
<feature type="transmembrane region" description="Helical" evidence="1">
    <location>
        <begin position="227"/>
        <end position="245"/>
    </location>
</feature>
<keyword evidence="1" id="KW-0472">Membrane</keyword>
<protein>
    <recommendedName>
        <fullName evidence="4">DUF4184 domain-containing protein</fullName>
    </recommendedName>
</protein>
<name>A0A1I3P3G5_9BACL</name>
<dbReference type="AlphaFoldDB" id="A0A1I3P3G5"/>
<dbReference type="RefSeq" id="WP_092266762.1">
    <property type="nucleotide sequence ID" value="NZ_FORT01000002.1"/>
</dbReference>
<feature type="transmembrane region" description="Helical" evidence="1">
    <location>
        <begin position="50"/>
        <end position="72"/>
    </location>
</feature>
<organism evidence="2 3">
    <name type="scientific">Brevibacillus centrosporus</name>
    <dbReference type="NCBI Taxonomy" id="54910"/>
    <lineage>
        <taxon>Bacteria</taxon>
        <taxon>Bacillati</taxon>
        <taxon>Bacillota</taxon>
        <taxon>Bacilli</taxon>
        <taxon>Bacillales</taxon>
        <taxon>Paenibacillaceae</taxon>
        <taxon>Brevibacillus</taxon>
    </lineage>
</organism>
<dbReference type="Proteomes" id="UP000198915">
    <property type="component" value="Unassembled WGS sequence"/>
</dbReference>
<feature type="transmembrane region" description="Helical" evidence="1">
    <location>
        <begin position="193"/>
        <end position="215"/>
    </location>
</feature>
<feature type="transmembrane region" description="Helical" evidence="1">
    <location>
        <begin position="100"/>
        <end position="121"/>
    </location>
</feature>
<sequence length="252" mass="28085">MPFTFAHPAIVLPLRHSRYFHFPALVAGSMAPDFEYFFRMQAFSTYSHTLLGIFVFDLPLVMALCLLFRHVVEAPLFTCLPRGVQMRLQKREAYQSKHPLWISGLIFVYSALLGIVSHLLWDSFTHQGAWAVTSFPLLLSLIEVGEVAFPVYKWLQHGSTLFGATAIALAVWRVKEVSTAFPEGSEVSLSTKAWYWLSIVLAGGAAASIHLLTFAEPLSGKQLLSGVVPFLSGSLLGLVVVSWVFNRLAWKK</sequence>
<proteinExistence type="predicted"/>
<dbReference type="STRING" id="1884381.SAMN05518846_102247"/>
<evidence type="ECO:0000313" key="3">
    <source>
        <dbReference type="Proteomes" id="UP000198915"/>
    </source>
</evidence>
<keyword evidence="1" id="KW-0812">Transmembrane</keyword>
<evidence type="ECO:0000313" key="2">
    <source>
        <dbReference type="EMBL" id="SFJ16083.1"/>
    </source>
</evidence>
<reference evidence="3" key="1">
    <citation type="submission" date="2016-10" db="EMBL/GenBank/DDBJ databases">
        <authorList>
            <person name="Varghese N."/>
            <person name="Submissions S."/>
        </authorList>
    </citation>
    <scope>NUCLEOTIDE SEQUENCE [LARGE SCALE GENOMIC DNA]</scope>
    <source>
        <strain evidence="3">OK042</strain>
    </source>
</reference>
<keyword evidence="1" id="KW-1133">Transmembrane helix</keyword>
<evidence type="ECO:0008006" key="4">
    <source>
        <dbReference type="Google" id="ProtNLM"/>
    </source>
</evidence>
<dbReference type="Pfam" id="PF13803">
    <property type="entry name" value="DUF4184"/>
    <property type="match status" value="1"/>
</dbReference>